<dbReference type="PANTHER" id="PTHR20857">
    <property type="entry name" value="THIAMINE-PHOSPHATE PYROPHOSPHORYLASE"/>
    <property type="match status" value="1"/>
</dbReference>
<evidence type="ECO:0000256" key="2">
    <source>
        <dbReference type="ARBA" id="ARBA00022977"/>
    </source>
</evidence>
<keyword evidence="7" id="KW-1185">Reference proteome</keyword>
<reference evidence="5 6" key="1">
    <citation type="submission" date="2018-07" db="EMBL/GenBank/DDBJ databases">
        <title>Parabacteroides acidifaciens nov. sp., isolated from human feces.</title>
        <authorList>
            <person name="Wang Y.J."/>
        </authorList>
    </citation>
    <scope>NUCLEOTIDE SEQUENCE [LARGE SCALE GENOMIC DNA]</scope>
    <source>
        <strain evidence="5 6">426-9</strain>
    </source>
</reference>
<gene>
    <name evidence="5" type="ORF">DWU89_00360</name>
    <name evidence="4" type="ORF">H8784_00355</name>
</gene>
<protein>
    <submittedName>
        <fullName evidence="5">Thiamine phosphate synthase</fullName>
    </submittedName>
</protein>
<dbReference type="GO" id="GO:0005737">
    <property type="term" value="C:cytoplasm"/>
    <property type="evidence" value="ECO:0007669"/>
    <property type="project" value="TreeGrafter"/>
</dbReference>
<reference evidence="4 7" key="2">
    <citation type="submission" date="2020-08" db="EMBL/GenBank/DDBJ databases">
        <title>Genome public.</title>
        <authorList>
            <person name="Liu C."/>
            <person name="Sun Q."/>
        </authorList>
    </citation>
    <scope>NUCLEOTIDE SEQUENCE [LARGE SCALE GENOMIC DNA]</scope>
    <source>
        <strain evidence="4 7">426_9</strain>
    </source>
</reference>
<comment type="pathway">
    <text evidence="1">Cofactor biosynthesis; thiamine diphosphate biosynthesis.</text>
</comment>
<organism evidence="5 6">
    <name type="scientific">Parabacteroides acidifaciens</name>
    <dbReference type="NCBI Taxonomy" id="2290935"/>
    <lineage>
        <taxon>Bacteria</taxon>
        <taxon>Pseudomonadati</taxon>
        <taxon>Bacteroidota</taxon>
        <taxon>Bacteroidia</taxon>
        <taxon>Bacteroidales</taxon>
        <taxon>Tannerellaceae</taxon>
        <taxon>Parabacteroides</taxon>
    </lineage>
</organism>
<dbReference type="InterPro" id="IPR013785">
    <property type="entry name" value="Aldolase_TIM"/>
</dbReference>
<dbReference type="Proteomes" id="UP000256321">
    <property type="component" value="Unassembled WGS sequence"/>
</dbReference>
<sequence length="199" mass="22203">MKKLIVITTPGFFPGENIILTRLFEEGMQSLHLRKPEGKIDELRRLLDKIPAAHYPKIVLHDCFSLATDYGLGGVHLNRRNSLAPSGFKGTVSRSCHSIEEIRHYQSLDYLFLSPIFRSISKEGYGSGFAMETLQQASDAGIINEKVFALGGIDLATLPLLRPFRFGGAAVLGALWGERPSTDKQDIIITQYKKLQAWN</sequence>
<dbReference type="SUPFAM" id="SSF51391">
    <property type="entry name" value="Thiamin phosphate synthase"/>
    <property type="match status" value="1"/>
</dbReference>
<evidence type="ECO:0000313" key="5">
    <source>
        <dbReference type="EMBL" id="RDU51119.1"/>
    </source>
</evidence>
<comment type="caution">
    <text evidence="5">The sequence shown here is derived from an EMBL/GenBank/DDBJ whole genome shotgun (WGS) entry which is preliminary data.</text>
</comment>
<dbReference type="GO" id="GO:0009228">
    <property type="term" value="P:thiamine biosynthetic process"/>
    <property type="evidence" value="ECO:0007669"/>
    <property type="project" value="UniProtKB-KW"/>
</dbReference>
<dbReference type="PANTHER" id="PTHR20857:SF15">
    <property type="entry name" value="THIAMINE-PHOSPHATE SYNTHASE"/>
    <property type="match status" value="1"/>
</dbReference>
<dbReference type="EMBL" id="JACRTI010000001">
    <property type="protein sequence ID" value="MBC8600169.1"/>
    <property type="molecule type" value="Genomic_DNA"/>
</dbReference>
<dbReference type="AlphaFoldDB" id="A0A3D8HJF8"/>
<dbReference type="Gene3D" id="3.20.20.70">
    <property type="entry name" value="Aldolase class I"/>
    <property type="match status" value="1"/>
</dbReference>
<dbReference type="RefSeq" id="WP_115497713.1">
    <property type="nucleotide sequence ID" value="NZ_JACRTI010000001.1"/>
</dbReference>
<dbReference type="Proteomes" id="UP000629596">
    <property type="component" value="Unassembled WGS sequence"/>
</dbReference>
<evidence type="ECO:0000256" key="1">
    <source>
        <dbReference type="ARBA" id="ARBA00004948"/>
    </source>
</evidence>
<evidence type="ECO:0000259" key="3">
    <source>
        <dbReference type="Pfam" id="PF02581"/>
    </source>
</evidence>
<dbReference type="InterPro" id="IPR022998">
    <property type="entry name" value="ThiamineP_synth_TenI"/>
</dbReference>
<feature type="domain" description="Thiamine phosphate synthase/TenI" evidence="3">
    <location>
        <begin position="19"/>
        <end position="174"/>
    </location>
</feature>
<evidence type="ECO:0000313" key="7">
    <source>
        <dbReference type="Proteomes" id="UP000629596"/>
    </source>
</evidence>
<dbReference type="InterPro" id="IPR036206">
    <property type="entry name" value="ThiamineP_synth_sf"/>
</dbReference>
<proteinExistence type="predicted"/>
<accession>A0A3D8HJF8</accession>
<name>A0A3D8HJF8_9BACT</name>
<dbReference type="EMBL" id="QREV01000001">
    <property type="protein sequence ID" value="RDU51119.1"/>
    <property type="molecule type" value="Genomic_DNA"/>
</dbReference>
<dbReference type="CDD" id="cd00564">
    <property type="entry name" value="TMP_TenI"/>
    <property type="match status" value="1"/>
</dbReference>
<evidence type="ECO:0000313" key="4">
    <source>
        <dbReference type="EMBL" id="MBC8600169.1"/>
    </source>
</evidence>
<evidence type="ECO:0000313" key="6">
    <source>
        <dbReference type="Proteomes" id="UP000256321"/>
    </source>
</evidence>
<keyword evidence="2" id="KW-0784">Thiamine biosynthesis</keyword>
<dbReference type="Pfam" id="PF02581">
    <property type="entry name" value="TMP-TENI"/>
    <property type="match status" value="1"/>
</dbReference>
<dbReference type="GO" id="GO:0004789">
    <property type="term" value="F:thiamine-phosphate diphosphorylase activity"/>
    <property type="evidence" value="ECO:0007669"/>
    <property type="project" value="TreeGrafter"/>
</dbReference>